<reference evidence="1 2" key="1">
    <citation type="submission" date="2019-03" db="EMBL/GenBank/DDBJ databases">
        <title>Three New Species of Nocardioides, Nocardioides euryhalodurans sp. nov., Nocardioides seonyuensis sp. nov. and Nocardioides eburneoflavus sp. nov. Iolated from Soil.</title>
        <authorList>
            <person name="Roh S.G."/>
            <person name="Lee C."/>
            <person name="Kim M.-K."/>
            <person name="Kim S.B."/>
        </authorList>
    </citation>
    <scope>NUCLEOTIDE SEQUENCE [LARGE SCALE GENOMIC DNA]</scope>
    <source>
        <strain evidence="1 2">MMS17-SY207-3</strain>
    </source>
</reference>
<proteinExistence type="predicted"/>
<sequence length="67" mass="7553">MAEWAHLEINVDDDGNVEVSGYNADPERLVEGAETWEELISTLGGSGWEMVQVVPGPETTYWFKRQL</sequence>
<evidence type="ECO:0000313" key="2">
    <source>
        <dbReference type="Proteomes" id="UP000294853"/>
    </source>
</evidence>
<dbReference type="KEGG" id="nsn:EXE58_15330"/>
<organism evidence="1 2">
    <name type="scientific">Nocardioides seonyuensis</name>
    <dbReference type="NCBI Taxonomy" id="2518371"/>
    <lineage>
        <taxon>Bacteria</taxon>
        <taxon>Bacillati</taxon>
        <taxon>Actinomycetota</taxon>
        <taxon>Actinomycetes</taxon>
        <taxon>Propionibacteriales</taxon>
        <taxon>Nocardioidaceae</taxon>
        <taxon>Nocardioides</taxon>
    </lineage>
</organism>
<protein>
    <recommendedName>
        <fullName evidence="3">DUF4177 domain-containing protein</fullName>
    </recommendedName>
</protein>
<evidence type="ECO:0000313" key="1">
    <source>
        <dbReference type="EMBL" id="QBX56697.1"/>
    </source>
</evidence>
<evidence type="ECO:0008006" key="3">
    <source>
        <dbReference type="Google" id="ProtNLM"/>
    </source>
</evidence>
<dbReference type="OrthoDB" id="3215124at2"/>
<gene>
    <name evidence="1" type="ORF">EXE58_15330</name>
</gene>
<keyword evidence="2" id="KW-1185">Reference proteome</keyword>
<dbReference type="EMBL" id="CP038436">
    <property type="protein sequence ID" value="QBX56697.1"/>
    <property type="molecule type" value="Genomic_DNA"/>
</dbReference>
<name>A0A4P7IK45_9ACTN</name>
<dbReference type="RefSeq" id="WP_135268682.1">
    <property type="nucleotide sequence ID" value="NZ_CP038436.1"/>
</dbReference>
<dbReference type="AlphaFoldDB" id="A0A4P7IK45"/>
<accession>A0A4P7IK45</accession>
<dbReference type="Proteomes" id="UP000294853">
    <property type="component" value="Chromosome"/>
</dbReference>